<feature type="domain" description="CobE/GbiG C-terminal" evidence="6">
    <location>
        <begin position="117"/>
        <end position="203"/>
    </location>
</feature>
<evidence type="ECO:0000313" key="7">
    <source>
        <dbReference type="EMBL" id="MDX2294777.1"/>
    </source>
</evidence>
<dbReference type="Proteomes" id="UP001278571">
    <property type="component" value="Unassembled WGS sequence"/>
</dbReference>
<keyword evidence="7" id="KW-0456">Lyase</keyword>
<dbReference type="InterPro" id="IPR036518">
    <property type="entry name" value="CobE/GbiG_C_sf"/>
</dbReference>
<evidence type="ECO:0000256" key="1">
    <source>
        <dbReference type="ARBA" id="ARBA00001933"/>
    </source>
</evidence>
<evidence type="ECO:0000256" key="4">
    <source>
        <dbReference type="SAM" id="MobiDB-lite"/>
    </source>
</evidence>
<keyword evidence="3" id="KW-0808">Transferase</keyword>
<sequence length="601" mass="62206">MHIGVGARSGATEAEILTLVRAALAELTGAGHAGAGGAGAPGHAHGAAAGATGPEGPGLVRDAGDGPVEPGRAGHAGAHPPEEPGRVRGAGAERAGAEGSGRACGVGDGPGWAGDVRVVGFATLDVRGAEPGIVAAAGRFGVPVTGFPAGELARVVVPHPSKVPLAATGTASVAEAAALRAAGPGAVLLVPKRKSRRVTCAIAGFAPFRPHEVTTIARLLPLTCGYIAGEPGTPHIPTPHTTADMDTHTDSPHAGSHIHDLRHHGDAEVRDEKLIDLAVNVRTATPPDWLRERIAHSLVTLAAYPDGRSARAAVAERHGLPTGRVLLTSGAAEAFVLLARALPVRRPVVVHPQFTEPEAALRDAGHEVGRVLLREEDGFRLDPAAVPEDADLVVIGNPTNPTSVLHPAETIAALARPGRYLVVDEAFMDAVPGEREALAGRTDVPGLVVLRSLTKTWGLAGLRIGYVLAEPDTIGLLERAQPLWPVSTPALVAAEACMSRAALAEAEHAAHRIGTERAHLLAGLAEFDEVRTVAEAEAPFVLIRIEGADAVRERLRLLGFAARRGDTFPGLDRHWLRLAVRDRATTNRFLQALDQALLLGG</sequence>
<proteinExistence type="inferred from homology"/>
<dbReference type="Gene3D" id="3.30.420.180">
    <property type="entry name" value="CobE/GbiG C-terminal domain"/>
    <property type="match status" value="1"/>
</dbReference>
<dbReference type="NCBIfam" id="NF005915">
    <property type="entry name" value="PRK07908.1"/>
    <property type="match status" value="1"/>
</dbReference>
<dbReference type="Pfam" id="PF01890">
    <property type="entry name" value="CbiG_C"/>
    <property type="match status" value="1"/>
</dbReference>
<protein>
    <recommendedName>
        <fullName evidence="3">Aminotransferase</fullName>
        <ecNumber evidence="3">2.6.1.-</ecNumber>
    </recommendedName>
</protein>
<dbReference type="GO" id="GO:0048472">
    <property type="term" value="F:threonine-phosphate decarboxylase activity"/>
    <property type="evidence" value="ECO:0007669"/>
    <property type="project" value="UniProtKB-EC"/>
</dbReference>
<comment type="cofactor">
    <cofactor evidence="1 3">
        <name>pyridoxal 5'-phosphate</name>
        <dbReference type="ChEBI" id="CHEBI:597326"/>
    </cofactor>
</comment>
<dbReference type="PANTHER" id="PTHR42885:SF1">
    <property type="entry name" value="THREONINE-PHOSPHATE DECARBOXYLASE"/>
    <property type="match status" value="1"/>
</dbReference>
<dbReference type="PROSITE" id="PS00105">
    <property type="entry name" value="AA_TRANSFER_CLASS_1"/>
    <property type="match status" value="1"/>
</dbReference>
<comment type="caution">
    <text evidence="7">The sequence shown here is derived from an EMBL/GenBank/DDBJ whole genome shotgun (WGS) entry which is preliminary data.</text>
</comment>
<dbReference type="InterPro" id="IPR004839">
    <property type="entry name" value="Aminotransferase_I/II_large"/>
</dbReference>
<evidence type="ECO:0000256" key="2">
    <source>
        <dbReference type="ARBA" id="ARBA00022898"/>
    </source>
</evidence>
<comment type="similarity">
    <text evidence="3">Belongs to the class-I pyridoxal-phosphate-dependent aminotransferase family.</text>
</comment>
<dbReference type="EMBL" id="JAWJZF010000404">
    <property type="protein sequence ID" value="MDX2294777.1"/>
    <property type="molecule type" value="Genomic_DNA"/>
</dbReference>
<keyword evidence="8" id="KW-1185">Reference proteome</keyword>
<name>A0ABU4KAQ1_9ACTN</name>
<feature type="compositionally biased region" description="Low complexity" evidence="4">
    <location>
        <begin position="41"/>
        <end position="59"/>
    </location>
</feature>
<evidence type="ECO:0000313" key="8">
    <source>
        <dbReference type="Proteomes" id="UP001278571"/>
    </source>
</evidence>
<dbReference type="Gene3D" id="3.90.1150.10">
    <property type="entry name" value="Aspartate Aminotransferase, domain 1"/>
    <property type="match status" value="1"/>
</dbReference>
<dbReference type="Pfam" id="PF00155">
    <property type="entry name" value="Aminotran_1_2"/>
    <property type="match status" value="1"/>
</dbReference>
<dbReference type="PANTHER" id="PTHR42885">
    <property type="entry name" value="HISTIDINOL-PHOSPHATE AMINOTRANSFERASE-RELATED"/>
    <property type="match status" value="1"/>
</dbReference>
<feature type="region of interest" description="Disordered" evidence="4">
    <location>
        <begin position="34"/>
        <end position="105"/>
    </location>
</feature>
<evidence type="ECO:0000259" key="5">
    <source>
        <dbReference type="Pfam" id="PF00155"/>
    </source>
</evidence>
<dbReference type="InterPro" id="IPR002750">
    <property type="entry name" value="CobE/GbiG_C"/>
</dbReference>
<dbReference type="InterPro" id="IPR015421">
    <property type="entry name" value="PyrdxlP-dep_Trfase_major"/>
</dbReference>
<dbReference type="SUPFAM" id="SSF159664">
    <property type="entry name" value="CobE/GbiG C-terminal domain-like"/>
    <property type="match status" value="1"/>
</dbReference>
<evidence type="ECO:0000259" key="6">
    <source>
        <dbReference type="Pfam" id="PF01890"/>
    </source>
</evidence>
<dbReference type="SUPFAM" id="SSF53383">
    <property type="entry name" value="PLP-dependent transferases"/>
    <property type="match status" value="1"/>
</dbReference>
<dbReference type="RefSeq" id="WP_319011062.1">
    <property type="nucleotide sequence ID" value="NZ_JAWJZF010000404.1"/>
</dbReference>
<reference evidence="7 8" key="1">
    <citation type="submission" date="2023-10" db="EMBL/GenBank/DDBJ databases">
        <authorList>
            <person name="Wang X.X."/>
        </authorList>
    </citation>
    <scope>NUCLEOTIDE SEQUENCE [LARGE SCALE GENOMIC DNA]</scope>
    <source>
        <strain evidence="7 8">NBRC 12816</strain>
    </source>
</reference>
<organism evidence="7 8">
    <name type="scientific">Streptomyces roseolus</name>
    <dbReference type="NCBI Taxonomy" id="67358"/>
    <lineage>
        <taxon>Bacteria</taxon>
        <taxon>Bacillati</taxon>
        <taxon>Actinomycetota</taxon>
        <taxon>Actinomycetes</taxon>
        <taxon>Kitasatosporales</taxon>
        <taxon>Streptomycetaceae</taxon>
        <taxon>Streptomyces</taxon>
    </lineage>
</organism>
<dbReference type="CDD" id="cd00609">
    <property type="entry name" value="AAT_like"/>
    <property type="match status" value="1"/>
</dbReference>
<evidence type="ECO:0000256" key="3">
    <source>
        <dbReference type="RuleBase" id="RU000481"/>
    </source>
</evidence>
<dbReference type="InterPro" id="IPR004838">
    <property type="entry name" value="NHTrfase_class1_PyrdxlP-BS"/>
</dbReference>
<dbReference type="InterPro" id="IPR015422">
    <property type="entry name" value="PyrdxlP-dep_Trfase_small"/>
</dbReference>
<feature type="domain" description="Aminotransferase class I/classII large" evidence="5">
    <location>
        <begin position="273"/>
        <end position="593"/>
    </location>
</feature>
<dbReference type="EC" id="2.6.1.-" evidence="3"/>
<dbReference type="InterPro" id="IPR015424">
    <property type="entry name" value="PyrdxlP-dep_Trfase"/>
</dbReference>
<dbReference type="Gene3D" id="3.40.640.10">
    <property type="entry name" value="Type I PLP-dependent aspartate aminotransferase-like (Major domain)"/>
    <property type="match status" value="1"/>
</dbReference>
<accession>A0ABU4KAQ1</accession>
<keyword evidence="2" id="KW-0663">Pyridoxal phosphate</keyword>
<keyword evidence="3" id="KW-0032">Aminotransferase</keyword>
<gene>
    <name evidence="7" type="primary">cobC</name>
    <name evidence="7" type="ORF">R2363_21665</name>
</gene>